<protein>
    <submittedName>
        <fullName evidence="1">Uncharacterized protein</fullName>
    </submittedName>
</protein>
<organism evidence="1 2">
    <name type="scientific">Leifsonia stereocauli</name>
    <dbReference type="NCBI Taxonomy" id="3134136"/>
    <lineage>
        <taxon>Bacteria</taxon>
        <taxon>Bacillati</taxon>
        <taxon>Actinomycetota</taxon>
        <taxon>Actinomycetes</taxon>
        <taxon>Micrococcales</taxon>
        <taxon>Microbacteriaceae</taxon>
        <taxon>Leifsonia</taxon>
    </lineage>
</organism>
<proteinExistence type="predicted"/>
<dbReference type="Proteomes" id="UP001425155">
    <property type="component" value="Unassembled WGS sequence"/>
</dbReference>
<keyword evidence="2" id="KW-1185">Reference proteome</keyword>
<sequence length="109" mass="11676">MSNLKPGVQQIMTCVSETCGAHAQGHAISPIRERAATATPSKWRDAFVAHVDADGWIAVDLFDTDERVWTWHHGDLTASVSIGQPVALHAVYDVLSVGDARLSVLVTAA</sequence>
<gene>
    <name evidence="1" type="ORF">WJX64_01580</name>
</gene>
<accession>A0ABU9VZT9</accession>
<dbReference type="EMBL" id="JBCLVG010000001">
    <property type="protein sequence ID" value="MEN1945231.1"/>
    <property type="molecule type" value="Genomic_DNA"/>
</dbReference>
<comment type="caution">
    <text evidence="1">The sequence shown here is derived from an EMBL/GenBank/DDBJ whole genome shotgun (WGS) entry which is preliminary data.</text>
</comment>
<evidence type="ECO:0000313" key="2">
    <source>
        <dbReference type="Proteomes" id="UP001425155"/>
    </source>
</evidence>
<reference evidence="1 2" key="1">
    <citation type="submission" date="2024-03" db="EMBL/GenBank/DDBJ databases">
        <title>YIM 134122 draft genome.</title>
        <authorList>
            <person name="Zuo S."/>
            <person name="Xiong L."/>
        </authorList>
    </citation>
    <scope>NUCLEOTIDE SEQUENCE [LARGE SCALE GENOMIC DNA]</scope>
    <source>
        <strain evidence="1 2">YIM 134122</strain>
    </source>
</reference>
<dbReference type="RefSeq" id="WP_342111158.1">
    <property type="nucleotide sequence ID" value="NZ_JBCAUN010000001.1"/>
</dbReference>
<evidence type="ECO:0000313" key="1">
    <source>
        <dbReference type="EMBL" id="MEN1945231.1"/>
    </source>
</evidence>
<name>A0ABU9VZT9_9MICO</name>